<dbReference type="EMBL" id="HAHI01000252">
    <property type="protein sequence ID" value="SNX35179.1"/>
    <property type="molecule type" value="Transcribed_RNA"/>
</dbReference>
<protein>
    <submittedName>
        <fullName evidence="2">U7-Sparatoxin-Hju1a_1</fullName>
    </submittedName>
</protein>
<reference evidence="2" key="1">
    <citation type="submission" date="2017-05" db="EMBL/GenBank/DDBJ databases">
        <authorList>
            <person name="QRISCLOUD D."/>
        </authorList>
    </citation>
    <scope>NUCLEOTIDE SEQUENCE</scope>
</reference>
<sequence length="51" mass="5825">MKFSIALCILVMCITYMANSVEGQCNNMDILVMVAKEDLRIMSKIHYRIAV</sequence>
<evidence type="ECO:0000313" key="2">
    <source>
        <dbReference type="EMBL" id="SNX35179.1"/>
    </source>
</evidence>
<accession>A0A4V2H991</accession>
<feature type="chain" id="PRO_5020975835" evidence="1">
    <location>
        <begin position="24"/>
        <end position="51"/>
    </location>
</feature>
<feature type="signal peptide" evidence="1">
    <location>
        <begin position="1"/>
        <end position="23"/>
    </location>
</feature>
<name>A0A4V2H991_9ARAC</name>
<evidence type="ECO:0000256" key="1">
    <source>
        <dbReference type="SAM" id="SignalP"/>
    </source>
</evidence>
<organism evidence="2">
    <name type="scientific">Heteropoda jugulans</name>
    <dbReference type="NCBI Taxonomy" id="1358901"/>
    <lineage>
        <taxon>Eukaryota</taxon>
        <taxon>Metazoa</taxon>
        <taxon>Ecdysozoa</taxon>
        <taxon>Arthropoda</taxon>
        <taxon>Chelicerata</taxon>
        <taxon>Arachnida</taxon>
        <taxon>Araneae</taxon>
        <taxon>Araneomorphae</taxon>
        <taxon>Entelegynae</taxon>
        <taxon>Dionycha</taxon>
        <taxon>Sparassidae</taxon>
        <taxon>Heteropoda</taxon>
    </lineage>
</organism>
<reference evidence="2" key="2">
    <citation type="submission" date="2019-05" db="EMBL/GenBank/DDBJ databases">
        <title>Unravelling the molecular evolution of spider venoms.</title>
        <authorList>
            <person name="Pineda S."/>
        </authorList>
    </citation>
    <scope>NUCLEOTIDE SEQUENCE</scope>
</reference>
<keyword evidence="1" id="KW-0732">Signal</keyword>
<dbReference type="AlphaFoldDB" id="A0A4V2H991"/>
<proteinExistence type="predicted"/>